<protein>
    <submittedName>
        <fullName evidence="2">Uncharacterized protein</fullName>
    </submittedName>
</protein>
<dbReference type="Proteomes" id="UP000077202">
    <property type="component" value="Unassembled WGS sequence"/>
</dbReference>
<evidence type="ECO:0000313" key="3">
    <source>
        <dbReference type="Proteomes" id="UP000077202"/>
    </source>
</evidence>
<reference evidence="2" key="1">
    <citation type="submission" date="2016-03" db="EMBL/GenBank/DDBJ databases">
        <title>Mechanisms controlling the formation of the plant cell surface in tip-growing cells are functionally conserved among land plants.</title>
        <authorList>
            <person name="Honkanen S."/>
            <person name="Jones V.A."/>
            <person name="Morieri G."/>
            <person name="Champion C."/>
            <person name="Hetherington A.J."/>
            <person name="Kelly S."/>
            <person name="Saint-Marcoux D."/>
            <person name="Proust H."/>
            <person name="Prescott H."/>
            <person name="Dolan L."/>
        </authorList>
    </citation>
    <scope>NUCLEOTIDE SEQUENCE [LARGE SCALE GENOMIC DNA]</scope>
    <source>
        <tissue evidence="2">Whole gametophyte</tissue>
    </source>
</reference>
<organism evidence="2 3">
    <name type="scientific">Marchantia polymorpha subsp. ruderalis</name>
    <dbReference type="NCBI Taxonomy" id="1480154"/>
    <lineage>
        <taxon>Eukaryota</taxon>
        <taxon>Viridiplantae</taxon>
        <taxon>Streptophyta</taxon>
        <taxon>Embryophyta</taxon>
        <taxon>Marchantiophyta</taxon>
        <taxon>Marchantiopsida</taxon>
        <taxon>Marchantiidae</taxon>
        <taxon>Marchantiales</taxon>
        <taxon>Marchantiaceae</taxon>
        <taxon>Marchantia</taxon>
    </lineage>
</organism>
<keyword evidence="3" id="KW-1185">Reference proteome</keyword>
<comment type="caution">
    <text evidence="2">The sequence shown here is derived from an EMBL/GenBank/DDBJ whole genome shotgun (WGS) entry which is preliminary data.</text>
</comment>
<proteinExistence type="predicted"/>
<dbReference type="EMBL" id="LVLJ01002247">
    <property type="protein sequence ID" value="OAE26146.1"/>
    <property type="molecule type" value="Genomic_DNA"/>
</dbReference>
<name>A0A176W1R2_MARPO</name>
<dbReference type="AlphaFoldDB" id="A0A176W1R2"/>
<feature type="region of interest" description="Disordered" evidence="1">
    <location>
        <begin position="20"/>
        <end position="50"/>
    </location>
</feature>
<evidence type="ECO:0000256" key="1">
    <source>
        <dbReference type="SAM" id="MobiDB-lite"/>
    </source>
</evidence>
<accession>A0A176W1R2</accession>
<gene>
    <name evidence="2" type="ORF">AXG93_903s1070</name>
</gene>
<sequence>MLATGVGQRLPVSLVVVPAGTDEPGGPCGSSVPPPVQASGQPIVPRSRAPDSTVLYAAPRYRIGTRPAHCKERTSEFARKELGESSVLSWSSGPDTLRSMRFSFRGDRLWDHGDEKRCTGWSARDDLADLHNPFERTKKSRVKA</sequence>
<evidence type="ECO:0000313" key="2">
    <source>
        <dbReference type="EMBL" id="OAE26146.1"/>
    </source>
</evidence>